<sequence>MALLYQEVTRDPFLLHAKAYIYSFRGTVPLIYGEEIFSVVMMTIGVSRSTIILRMAVRDHGDGMWAMAACCDCVRYPFFFFGAVFGTYLFATAVPLVAFAGSLHFFWLAWALFWTSRLQLLLNVGTLLLFGGILLWLCGKKWLQKRLFRLSGLVNEEAAMPTEKGGKNAILFTKEQFNAGLRFPLPALFKEFLHFSQIPPSSFIPTLSGC</sequence>
<feature type="transmembrane region" description="Helical" evidence="1">
    <location>
        <begin position="120"/>
        <end position="139"/>
    </location>
</feature>
<dbReference type="Proteomes" id="UP000288805">
    <property type="component" value="Unassembled WGS sequence"/>
</dbReference>
<reference evidence="2 3" key="1">
    <citation type="journal article" date="2018" name="PLoS Genet.">
        <title>Population sequencing reveals clonal diversity and ancestral inbreeding in the grapevine cultivar Chardonnay.</title>
        <authorList>
            <person name="Roach M.J."/>
            <person name="Johnson D.L."/>
            <person name="Bohlmann J."/>
            <person name="van Vuuren H.J."/>
            <person name="Jones S.J."/>
            <person name="Pretorius I.S."/>
            <person name="Schmidt S.A."/>
            <person name="Borneman A.R."/>
        </authorList>
    </citation>
    <scope>NUCLEOTIDE SEQUENCE [LARGE SCALE GENOMIC DNA]</scope>
    <source>
        <strain evidence="3">cv. Chardonnay</strain>
        <tissue evidence="2">Leaf</tissue>
    </source>
</reference>
<comment type="caution">
    <text evidence="2">The sequence shown here is derived from an EMBL/GenBank/DDBJ whole genome shotgun (WGS) entry which is preliminary data.</text>
</comment>
<accession>A0A438D229</accession>
<feature type="transmembrane region" description="Helical" evidence="1">
    <location>
        <begin position="78"/>
        <end position="100"/>
    </location>
</feature>
<keyword evidence="1" id="KW-0812">Transmembrane</keyword>
<keyword evidence="1" id="KW-0472">Membrane</keyword>
<dbReference type="EMBL" id="QGNW01001839">
    <property type="protein sequence ID" value="RVW29517.1"/>
    <property type="molecule type" value="Genomic_DNA"/>
</dbReference>
<gene>
    <name evidence="2" type="ORF">CK203_077448</name>
</gene>
<protein>
    <submittedName>
        <fullName evidence="2">Uncharacterized protein</fullName>
    </submittedName>
</protein>
<evidence type="ECO:0000256" key="1">
    <source>
        <dbReference type="SAM" id="Phobius"/>
    </source>
</evidence>
<keyword evidence="1" id="KW-1133">Transmembrane helix</keyword>
<proteinExistence type="predicted"/>
<dbReference type="AlphaFoldDB" id="A0A438D229"/>
<name>A0A438D229_VITVI</name>
<evidence type="ECO:0000313" key="2">
    <source>
        <dbReference type="EMBL" id="RVW29517.1"/>
    </source>
</evidence>
<evidence type="ECO:0000313" key="3">
    <source>
        <dbReference type="Proteomes" id="UP000288805"/>
    </source>
</evidence>
<organism evidence="2 3">
    <name type="scientific">Vitis vinifera</name>
    <name type="common">Grape</name>
    <dbReference type="NCBI Taxonomy" id="29760"/>
    <lineage>
        <taxon>Eukaryota</taxon>
        <taxon>Viridiplantae</taxon>
        <taxon>Streptophyta</taxon>
        <taxon>Embryophyta</taxon>
        <taxon>Tracheophyta</taxon>
        <taxon>Spermatophyta</taxon>
        <taxon>Magnoliopsida</taxon>
        <taxon>eudicotyledons</taxon>
        <taxon>Gunneridae</taxon>
        <taxon>Pentapetalae</taxon>
        <taxon>rosids</taxon>
        <taxon>Vitales</taxon>
        <taxon>Vitaceae</taxon>
        <taxon>Viteae</taxon>
        <taxon>Vitis</taxon>
    </lineage>
</organism>